<dbReference type="EMBL" id="OY660872">
    <property type="protein sequence ID" value="CAJ1064545.1"/>
    <property type="molecule type" value="Genomic_DNA"/>
</dbReference>
<dbReference type="GO" id="GO:0007026">
    <property type="term" value="P:negative regulation of microtubule depolymerization"/>
    <property type="evidence" value="ECO:0007669"/>
    <property type="project" value="TreeGrafter"/>
</dbReference>
<dbReference type="AlphaFoldDB" id="A0AAV1FUC2"/>
<evidence type="ECO:0000259" key="7">
    <source>
        <dbReference type="Pfam" id="PF15297"/>
    </source>
</evidence>
<feature type="compositionally biased region" description="Basic and acidic residues" evidence="6">
    <location>
        <begin position="444"/>
        <end position="460"/>
    </location>
</feature>
<proteinExistence type="inferred from homology"/>
<feature type="compositionally biased region" description="Polar residues" evidence="6">
    <location>
        <begin position="185"/>
        <end position="203"/>
    </location>
</feature>
<keyword evidence="4" id="KW-0597">Phosphoprotein</keyword>
<dbReference type="InterPro" id="IPR026165">
    <property type="entry name" value="CKAP2_fam"/>
</dbReference>
<dbReference type="Proteomes" id="UP001178508">
    <property type="component" value="Chromosome 9"/>
</dbReference>
<dbReference type="PANTHER" id="PTHR16076:SF8">
    <property type="entry name" value="CYTOSKELETON-ASSOCIATED PROTEIN 2"/>
    <property type="match status" value="1"/>
</dbReference>
<dbReference type="Pfam" id="PF15297">
    <property type="entry name" value="CKAP2_C"/>
    <property type="match status" value="1"/>
</dbReference>
<reference evidence="8" key="1">
    <citation type="submission" date="2023-08" db="EMBL/GenBank/DDBJ databases">
        <authorList>
            <person name="Alioto T."/>
            <person name="Alioto T."/>
            <person name="Gomez Garrido J."/>
        </authorList>
    </citation>
    <scope>NUCLEOTIDE SEQUENCE</scope>
</reference>
<evidence type="ECO:0000256" key="3">
    <source>
        <dbReference type="ARBA" id="ARBA00022490"/>
    </source>
</evidence>
<feature type="region of interest" description="Disordered" evidence="6">
    <location>
        <begin position="433"/>
        <end position="489"/>
    </location>
</feature>
<feature type="compositionally biased region" description="Basic and acidic residues" evidence="6">
    <location>
        <begin position="337"/>
        <end position="349"/>
    </location>
</feature>
<dbReference type="InterPro" id="IPR029197">
    <property type="entry name" value="CKAP2_C"/>
</dbReference>
<dbReference type="GO" id="GO:0015630">
    <property type="term" value="C:microtubule cytoskeleton"/>
    <property type="evidence" value="ECO:0007669"/>
    <property type="project" value="TreeGrafter"/>
</dbReference>
<feature type="compositionally biased region" description="Polar residues" evidence="6">
    <location>
        <begin position="323"/>
        <end position="336"/>
    </location>
</feature>
<comment type="subcellular location">
    <subcellularLocation>
        <location evidence="1">Cytoplasm</location>
        <location evidence="1">Cytoskeleton</location>
    </subcellularLocation>
</comment>
<evidence type="ECO:0000256" key="1">
    <source>
        <dbReference type="ARBA" id="ARBA00004245"/>
    </source>
</evidence>
<accession>A0AAV1FUC2</accession>
<comment type="similarity">
    <text evidence="2">Belongs to the CKAP2 family.</text>
</comment>
<keyword evidence="3" id="KW-0963">Cytoplasm</keyword>
<evidence type="ECO:0000256" key="2">
    <source>
        <dbReference type="ARBA" id="ARBA00009468"/>
    </source>
</evidence>
<sequence length="592" mass="65191">MDIVTVSRRDHVSKKENKENTQPAFGGKAVIKREKALAPPFQLKSNTRKETSVRNGPLKPKEKQAELKSTTAEALKKTVQRNKKGAAVSDVKPRQTHSQAFLSEQAVKHRKMVAEAPKPPAAGPSSKPAPGMYKGKIVQSKIGSIWKSSNSITDTDSKPSAPKPESQRVGHMMKSRSKSVVDQPRNITQKPAPTRSKSASERPQVSKPPVTSRPPAGFRSARPPARTVTATLTSTGTRNTKAAPIKGGPISKPKVAVTDVKVNKPPPMSTISQYRLNMETAEERRAKLADWLASKGKTFKRPAMTAAQSKTKVSVKPKAEPKPQSQFKPQQVNQHSTDPKPSLDDERPDAAAALCADTQRAEVTEQIQTPVIMNTTLDLLENSDEDLFGGQQERVDDIVVNLCDALEAMGTPSQCSEGVSLVSNVCSEVEESEPMYGCEEEELKNEKPEDVSEQMKIEQLKDEEDSEESEAEMDDTEKAAGVMETTPQREDASVVKYSVKTTPYLQSVKKTIEGEVSTSKRKSNIKDLKFLTPVRRSSRIERKSSRLPTMLVDHDPCVTSLAELVKLDDDQNAYIYRKNPALLEELPDQPRV</sequence>
<evidence type="ECO:0000313" key="8">
    <source>
        <dbReference type="EMBL" id="CAJ1064545.1"/>
    </source>
</evidence>
<feature type="region of interest" description="Disordered" evidence="6">
    <location>
        <begin position="1"/>
        <end position="270"/>
    </location>
</feature>
<evidence type="ECO:0000256" key="4">
    <source>
        <dbReference type="ARBA" id="ARBA00022553"/>
    </source>
</evidence>
<evidence type="ECO:0000313" key="9">
    <source>
        <dbReference type="Proteomes" id="UP001178508"/>
    </source>
</evidence>
<gene>
    <name evidence="8" type="ORF">XNOV1_A029919</name>
</gene>
<name>A0AAV1FUC2_XYRNO</name>
<organism evidence="8 9">
    <name type="scientific">Xyrichtys novacula</name>
    <name type="common">Pearly razorfish</name>
    <name type="synonym">Hemipteronotus novacula</name>
    <dbReference type="NCBI Taxonomy" id="13765"/>
    <lineage>
        <taxon>Eukaryota</taxon>
        <taxon>Metazoa</taxon>
        <taxon>Chordata</taxon>
        <taxon>Craniata</taxon>
        <taxon>Vertebrata</taxon>
        <taxon>Euteleostomi</taxon>
        <taxon>Actinopterygii</taxon>
        <taxon>Neopterygii</taxon>
        <taxon>Teleostei</taxon>
        <taxon>Neoteleostei</taxon>
        <taxon>Acanthomorphata</taxon>
        <taxon>Eupercaria</taxon>
        <taxon>Labriformes</taxon>
        <taxon>Labridae</taxon>
        <taxon>Xyrichtys</taxon>
    </lineage>
</organism>
<keyword evidence="9" id="KW-1185">Reference proteome</keyword>
<feature type="compositionally biased region" description="Polar residues" evidence="6">
    <location>
        <begin position="228"/>
        <end position="240"/>
    </location>
</feature>
<feature type="compositionally biased region" description="Acidic residues" evidence="6">
    <location>
        <begin position="461"/>
        <end position="475"/>
    </location>
</feature>
<dbReference type="PANTHER" id="PTHR16076">
    <property type="entry name" value="CYTOSKELETON ASSOCIATED PROTEIN 2-RELATED"/>
    <property type="match status" value="1"/>
</dbReference>
<protein>
    <submittedName>
        <fullName evidence="8">Cytoskeleton-associated protein 2</fullName>
    </submittedName>
</protein>
<feature type="region of interest" description="Disordered" evidence="6">
    <location>
        <begin position="294"/>
        <end position="350"/>
    </location>
</feature>
<evidence type="ECO:0000256" key="5">
    <source>
        <dbReference type="ARBA" id="ARBA00023212"/>
    </source>
</evidence>
<evidence type="ECO:0000256" key="6">
    <source>
        <dbReference type="SAM" id="MobiDB-lite"/>
    </source>
</evidence>
<feature type="domain" description="Cytoskeleton-associated protein 2 C-terminal" evidence="7">
    <location>
        <begin position="441"/>
        <end position="582"/>
    </location>
</feature>
<keyword evidence="5" id="KW-0206">Cytoskeleton</keyword>
<feature type="compositionally biased region" description="Basic and acidic residues" evidence="6">
    <location>
        <begin position="7"/>
        <end position="19"/>
    </location>
</feature>
<feature type="compositionally biased region" description="Acidic residues" evidence="6">
    <location>
        <begin position="433"/>
        <end position="443"/>
    </location>
</feature>